<dbReference type="RefSeq" id="WP_206932610.1">
    <property type="nucleotide sequence ID" value="NZ_JAEKJY010000001.1"/>
</dbReference>
<dbReference type="Gene3D" id="2.30.30.40">
    <property type="entry name" value="SH3 Domains"/>
    <property type="match status" value="1"/>
</dbReference>
<dbReference type="InterPro" id="IPR039315">
    <property type="entry name" value="CheW"/>
</dbReference>
<dbReference type="PANTHER" id="PTHR22617:SF23">
    <property type="entry name" value="CHEMOTAXIS PROTEIN CHEW"/>
    <property type="match status" value="1"/>
</dbReference>
<dbReference type="InterPro" id="IPR036061">
    <property type="entry name" value="CheW-like_dom_sf"/>
</dbReference>
<dbReference type="SUPFAM" id="SSF50341">
    <property type="entry name" value="CheW-like"/>
    <property type="match status" value="1"/>
</dbReference>
<dbReference type="PANTHER" id="PTHR22617">
    <property type="entry name" value="CHEMOTAXIS SENSOR HISTIDINE KINASE-RELATED"/>
    <property type="match status" value="1"/>
</dbReference>
<dbReference type="SMART" id="SM00260">
    <property type="entry name" value="CheW"/>
    <property type="match status" value="1"/>
</dbReference>
<name>A0ABS3DT35_9BACI</name>
<gene>
    <name evidence="2" type="ORF">JF544_04390</name>
</gene>
<dbReference type="Gene3D" id="2.40.50.180">
    <property type="entry name" value="CheA-289, Domain 4"/>
    <property type="match status" value="1"/>
</dbReference>
<dbReference type="EMBL" id="JAEKJY010000001">
    <property type="protein sequence ID" value="MBN8234472.1"/>
    <property type="molecule type" value="Genomic_DNA"/>
</dbReference>
<keyword evidence="3" id="KW-1185">Reference proteome</keyword>
<sequence length="156" mass="17505">MTEYKGHAQKVIVFQIQDEEYTLPVQTVGSIERMVPITRVPGARSFVKGVINLRGVVTPVIDLRERFGFEPAPETEQTRIITVTIEDMNVGLIVDAANDVLDLQDDLIEPPPEVVGTVEAAYIHGVAKMEDRLFILLNLEKVLDKEDVLELEKMYG</sequence>
<accession>A0ABS3DT35</accession>
<evidence type="ECO:0000313" key="3">
    <source>
        <dbReference type="Proteomes" id="UP000663970"/>
    </source>
</evidence>
<dbReference type="Proteomes" id="UP000663970">
    <property type="component" value="Unassembled WGS sequence"/>
</dbReference>
<dbReference type="CDD" id="cd00732">
    <property type="entry name" value="CheW"/>
    <property type="match status" value="1"/>
</dbReference>
<dbReference type="PROSITE" id="PS50851">
    <property type="entry name" value="CHEW"/>
    <property type="match status" value="1"/>
</dbReference>
<dbReference type="Pfam" id="PF01584">
    <property type="entry name" value="CheW"/>
    <property type="match status" value="1"/>
</dbReference>
<proteinExistence type="predicted"/>
<evidence type="ECO:0000259" key="1">
    <source>
        <dbReference type="PROSITE" id="PS50851"/>
    </source>
</evidence>
<protein>
    <submittedName>
        <fullName evidence="2">Chemotaxis protein CheW</fullName>
    </submittedName>
</protein>
<dbReference type="InterPro" id="IPR002545">
    <property type="entry name" value="CheW-lke_dom"/>
</dbReference>
<comment type="caution">
    <text evidence="2">The sequence shown here is derived from an EMBL/GenBank/DDBJ whole genome shotgun (WGS) entry which is preliminary data.</text>
</comment>
<evidence type="ECO:0000313" key="2">
    <source>
        <dbReference type="EMBL" id="MBN8234472.1"/>
    </source>
</evidence>
<feature type="domain" description="CheW-like" evidence="1">
    <location>
        <begin position="8"/>
        <end position="148"/>
    </location>
</feature>
<reference evidence="2 3" key="1">
    <citation type="submission" date="2020-12" db="EMBL/GenBank/DDBJ databases">
        <title>Oil enriched cultivation method for isolating marine PHA-producing bacteria.</title>
        <authorList>
            <person name="Zheng W."/>
            <person name="Yu S."/>
            <person name="Huang Y."/>
        </authorList>
    </citation>
    <scope>NUCLEOTIDE SEQUENCE [LARGE SCALE GENOMIC DNA]</scope>
    <source>
        <strain evidence="2 3">SY-2-6</strain>
    </source>
</reference>
<organism evidence="2 3">
    <name type="scientific">Halobacillus kuroshimensis</name>
    <dbReference type="NCBI Taxonomy" id="302481"/>
    <lineage>
        <taxon>Bacteria</taxon>
        <taxon>Bacillati</taxon>
        <taxon>Bacillota</taxon>
        <taxon>Bacilli</taxon>
        <taxon>Bacillales</taxon>
        <taxon>Bacillaceae</taxon>
        <taxon>Halobacillus</taxon>
    </lineage>
</organism>